<comment type="caution">
    <text evidence="1">The sequence shown here is derived from an EMBL/GenBank/DDBJ whole genome shotgun (WGS) entry which is preliminary data.</text>
</comment>
<sequence length="165" mass="17246">MNSRAVVAHQMPGRVRLAIAGRRGDSGYFRQLAQRYAGLGSVRRVRINPAAASLVIEYSGPLRQLLRQAEDLFALDGDGAPGGQDGVAAMMEAPPLTLVSGRDLNPLFMAGAAFAAIGLVQSLRGQFMVPAATAFWYATSTLQQAQVLAAAAPGGNQGPADEEPP</sequence>
<organism evidence="1 2">
    <name type="scientific">Duganella vulcania</name>
    <dbReference type="NCBI Taxonomy" id="2692166"/>
    <lineage>
        <taxon>Bacteria</taxon>
        <taxon>Pseudomonadati</taxon>
        <taxon>Pseudomonadota</taxon>
        <taxon>Betaproteobacteria</taxon>
        <taxon>Burkholderiales</taxon>
        <taxon>Oxalobacteraceae</taxon>
        <taxon>Telluria group</taxon>
        <taxon>Duganella</taxon>
    </lineage>
</organism>
<accession>A0A845GBE4</accession>
<dbReference type="Proteomes" id="UP000470302">
    <property type="component" value="Unassembled WGS sequence"/>
</dbReference>
<reference evidence="1 2" key="1">
    <citation type="submission" date="2020-01" db="EMBL/GenBank/DDBJ databases">
        <title>Novel species isolated from a subtropical stream in China.</title>
        <authorList>
            <person name="Lu H."/>
        </authorList>
    </citation>
    <scope>NUCLEOTIDE SEQUENCE [LARGE SCALE GENOMIC DNA]</scope>
    <source>
        <strain evidence="1 2">FT82W</strain>
    </source>
</reference>
<dbReference type="EMBL" id="WWCW01000330">
    <property type="protein sequence ID" value="MYM91963.1"/>
    <property type="molecule type" value="Genomic_DNA"/>
</dbReference>
<evidence type="ECO:0000313" key="1">
    <source>
        <dbReference type="EMBL" id="MYM91963.1"/>
    </source>
</evidence>
<evidence type="ECO:0000313" key="2">
    <source>
        <dbReference type="Proteomes" id="UP000470302"/>
    </source>
</evidence>
<dbReference type="AlphaFoldDB" id="A0A845GBE4"/>
<gene>
    <name evidence="1" type="ORF">GTP91_32895</name>
</gene>
<dbReference type="RefSeq" id="WP_161100500.1">
    <property type="nucleotide sequence ID" value="NZ_WWCW01000330.1"/>
</dbReference>
<proteinExistence type="predicted"/>
<protein>
    <submittedName>
        <fullName evidence="1">Uncharacterized protein</fullName>
    </submittedName>
</protein>
<name>A0A845GBE4_9BURK</name>